<feature type="compositionally biased region" description="Polar residues" evidence="1">
    <location>
        <begin position="433"/>
        <end position="449"/>
    </location>
</feature>
<feature type="compositionally biased region" description="Basic and acidic residues" evidence="1">
    <location>
        <begin position="420"/>
        <end position="432"/>
    </location>
</feature>
<feature type="region of interest" description="Disordered" evidence="1">
    <location>
        <begin position="420"/>
        <end position="476"/>
    </location>
</feature>
<evidence type="ECO:0000313" key="2">
    <source>
        <dbReference type="EMBL" id="CAA7258614.1"/>
    </source>
</evidence>
<evidence type="ECO:0000313" key="3">
    <source>
        <dbReference type="Proteomes" id="UP000467700"/>
    </source>
</evidence>
<feature type="region of interest" description="Disordered" evidence="1">
    <location>
        <begin position="352"/>
        <end position="371"/>
    </location>
</feature>
<reference evidence="2 3" key="1">
    <citation type="submission" date="2020-01" db="EMBL/GenBank/DDBJ databases">
        <authorList>
            <person name="Gupta K D."/>
        </authorList>
    </citation>
    <scope>NUCLEOTIDE SEQUENCE [LARGE SCALE GENOMIC DNA]</scope>
</reference>
<name>A0A8S0WUF5_CYCAE</name>
<keyword evidence="3" id="KW-1185">Reference proteome</keyword>
<dbReference type="EMBL" id="CACVBS010000002">
    <property type="protein sequence ID" value="CAA7258614.1"/>
    <property type="molecule type" value="Genomic_DNA"/>
</dbReference>
<dbReference type="OrthoDB" id="2017974at2759"/>
<proteinExistence type="predicted"/>
<feature type="compositionally biased region" description="Polar residues" evidence="1">
    <location>
        <begin position="1"/>
        <end position="12"/>
    </location>
</feature>
<accession>A0A8S0WUF5</accession>
<organism evidence="2 3">
    <name type="scientific">Cyclocybe aegerita</name>
    <name type="common">Black poplar mushroom</name>
    <name type="synonym">Agrocybe aegerita</name>
    <dbReference type="NCBI Taxonomy" id="1973307"/>
    <lineage>
        <taxon>Eukaryota</taxon>
        <taxon>Fungi</taxon>
        <taxon>Dikarya</taxon>
        <taxon>Basidiomycota</taxon>
        <taxon>Agaricomycotina</taxon>
        <taxon>Agaricomycetes</taxon>
        <taxon>Agaricomycetidae</taxon>
        <taxon>Agaricales</taxon>
        <taxon>Agaricineae</taxon>
        <taxon>Bolbitiaceae</taxon>
        <taxon>Cyclocybe</taxon>
    </lineage>
</organism>
<protein>
    <submittedName>
        <fullName evidence="2">Uncharacterized protein</fullName>
    </submittedName>
</protein>
<comment type="caution">
    <text evidence="2">The sequence shown here is derived from an EMBL/GenBank/DDBJ whole genome shotgun (WGS) entry which is preliminary data.</text>
</comment>
<dbReference type="Proteomes" id="UP000467700">
    <property type="component" value="Unassembled WGS sequence"/>
</dbReference>
<evidence type="ECO:0000256" key="1">
    <source>
        <dbReference type="SAM" id="MobiDB-lite"/>
    </source>
</evidence>
<dbReference type="AlphaFoldDB" id="A0A8S0WUF5"/>
<feature type="region of interest" description="Disordered" evidence="1">
    <location>
        <begin position="1"/>
        <end position="42"/>
    </location>
</feature>
<sequence length="639" mass="70327">MDSPAGLQSQSPRLCKTYQSPPPPAGSDEVAGPVSGNFRPLNPTEELMREVKTTYKNLNAAKATCKSLLSLANCRLRGCRDPRPEDDNRELRHLVSNRNAHNGLRERIFSPEYDLLGAMWKHGIGTLLEIFRKHIPDSGKIRDDFTYQAAKILEELCGSVRAYSAFWYECLGKIGLFRLKYEGEEACRQKLIRDCHDYFHKSSERAPTRGSNYHGLATLADLDPIEELFYLIKSQSVPHIYMEEDTAIGLFLRRILAQVESTPGEDRNPVQQSPAQHNDLLFVQVHGIIATASIATQVPDGCHVRMFKTPSANPSHLEPSKLTRYRCLIANTSFCILRMYLYALSSASSSVSADQMSTGAPDHDPTHGDASVRAVTDMKPQANAGVSKSVQPEVDGAQDVLEDASDADTTPMMVIDLVEEKTGETADKRTVDSSDTAEGARTSTKSLAASTDLLKPLGTRSTATRQLGKPSPPRTREEAHLLLARHFNIAIVAAVFDQAGNENILLFLYTTLRFVAWAIDKGDVDALLGPGFPWSGLANCLNSVFVANSTLRRIHEGAYVADTNLSSQPSLADYHAMGLPWAGGFFPKPPTAADEDEVEGFMDDREEMVVRCTVLGVEIAGLCEYLCVDIDKWTFTGVE</sequence>
<gene>
    <name evidence="2" type="ORF">AAE3_LOCUS950</name>
</gene>